<keyword evidence="3" id="KW-1185">Reference proteome</keyword>
<organism evidence="2 3">
    <name type="scientific">Anaerocolumna xylanovorans DSM 12503</name>
    <dbReference type="NCBI Taxonomy" id="1121345"/>
    <lineage>
        <taxon>Bacteria</taxon>
        <taxon>Bacillati</taxon>
        <taxon>Bacillota</taxon>
        <taxon>Clostridia</taxon>
        <taxon>Lachnospirales</taxon>
        <taxon>Lachnospiraceae</taxon>
        <taxon>Anaerocolumna</taxon>
    </lineage>
</organism>
<reference evidence="2 3" key="1">
    <citation type="submission" date="2016-12" db="EMBL/GenBank/DDBJ databases">
        <authorList>
            <person name="Song W.-J."/>
            <person name="Kurnit D.M."/>
        </authorList>
    </citation>
    <scope>NUCLEOTIDE SEQUENCE [LARGE SCALE GENOMIC DNA]</scope>
    <source>
        <strain evidence="2 3">DSM 12503</strain>
    </source>
</reference>
<dbReference type="InterPro" id="IPR055048">
    <property type="entry name" value="SNaCT14"/>
</dbReference>
<dbReference type="Pfam" id="PF22720">
    <property type="entry name" value="SNaCT14"/>
    <property type="match status" value="1"/>
</dbReference>
<proteinExistence type="predicted"/>
<sequence length="830" mass="95675">MRLCFGTFARVLQLCKLDVVTDPRLVGTMTRTIDPQCQYIMSGNATSVHRLLNCTGNLSPGNITEGGVGVIRRPGKSISNVLLMAPRANRDDVIRKFGEDVISLLNEDKKLQAVLALLDIIEKDTVLDDDSSEGKKMSFEKYVGTTKNALLSQSEYVLSDLLAGIFLYTVAAGVVNTVGRETVQTITPEYISGIANPRGIKVIDYSPQLEQIVQSGTMVAATALPAFDQETFLTYLTNVRNKYSTIKTLLYNEQPKPFYDFYVCNNITWRTRIEGDGPPFKREFVSDANIKKLAEISHFIFITGAGGLGKSMMMRHLLLNAIDNYKDFKLVPVFIPLKEFDDASSKLFDYIFSKIDDFGGGITKTDFENILTAGSCLLLLDGLDEIGMNNIGYFERELDSFTDKYPNCIYVISSRPYQSFVSFERFSVLRLLPFNLEQAVRLIDNLDFRPDDPSIKEKFREELRTRLYRTHRDFTENPLLLTIMLLTFEMFAEVPSQMHIFYREAFNALSRTHDASKGAYKRELKTKLSVDAFADVFAEICFRTYWDEKFEFSMPEFEAYFKKLTNPYVGPVSADDFMYDLCFSMCLMYQESGKYYFTHRSFQEYFSAVFLSKQKDTVISKLGDFFEKRDRRMRGDQTFFMLNDLIPDKVDEFIFIPFLKGLFDRCDKAEGYWTFLNEMYPTIEYNTGEVPILFKRPPNSFLFTCLLSRIKRPARGSYYELKDLPEYDEFIETTYYWLPVGSDEDEVDIVPENRIPSEYIEAHGELEVAGRHFEAELSTVLEDSEYYNMFIKLLDDDKFIYKIQYNIARKCLEDLKAKQKSSDASLLDLL</sequence>
<dbReference type="PANTHER" id="PTHR46844:SF1">
    <property type="entry name" value="SLR5058 PROTEIN"/>
    <property type="match status" value="1"/>
</dbReference>
<dbReference type="Proteomes" id="UP000184612">
    <property type="component" value="Unassembled WGS sequence"/>
</dbReference>
<dbReference type="PROSITE" id="PS50837">
    <property type="entry name" value="NACHT"/>
    <property type="match status" value="1"/>
</dbReference>
<evidence type="ECO:0000259" key="1">
    <source>
        <dbReference type="PROSITE" id="PS50837"/>
    </source>
</evidence>
<dbReference type="AlphaFoldDB" id="A0A1M7XXN4"/>
<evidence type="ECO:0000313" key="3">
    <source>
        <dbReference type="Proteomes" id="UP000184612"/>
    </source>
</evidence>
<dbReference type="PANTHER" id="PTHR46844">
    <property type="entry name" value="SLR5058 PROTEIN"/>
    <property type="match status" value="1"/>
</dbReference>
<dbReference type="STRING" id="1121345.SAMN02745217_00254"/>
<dbReference type="Pfam" id="PF05729">
    <property type="entry name" value="NACHT"/>
    <property type="match status" value="1"/>
</dbReference>
<name>A0A1M7XXN4_9FIRM</name>
<protein>
    <submittedName>
        <fullName evidence="2">NACHT domain-containing protein</fullName>
    </submittedName>
</protein>
<gene>
    <name evidence="2" type="ORF">SAMN02745217_00254</name>
</gene>
<dbReference type="Gene3D" id="3.40.50.300">
    <property type="entry name" value="P-loop containing nucleotide triphosphate hydrolases"/>
    <property type="match status" value="1"/>
</dbReference>
<dbReference type="InterPro" id="IPR007111">
    <property type="entry name" value="NACHT_NTPase"/>
</dbReference>
<dbReference type="SUPFAM" id="SSF52540">
    <property type="entry name" value="P-loop containing nucleoside triphosphate hydrolases"/>
    <property type="match status" value="1"/>
</dbReference>
<evidence type="ECO:0000313" key="2">
    <source>
        <dbReference type="EMBL" id="SHO43469.1"/>
    </source>
</evidence>
<feature type="domain" description="NACHT" evidence="1">
    <location>
        <begin position="298"/>
        <end position="416"/>
    </location>
</feature>
<accession>A0A1M7XXN4</accession>
<dbReference type="InterPro" id="IPR027417">
    <property type="entry name" value="P-loop_NTPase"/>
</dbReference>
<dbReference type="EMBL" id="FRFD01000003">
    <property type="protein sequence ID" value="SHO43469.1"/>
    <property type="molecule type" value="Genomic_DNA"/>
</dbReference>